<comment type="caution">
    <text evidence="1">The sequence shown here is derived from an EMBL/GenBank/DDBJ whole genome shotgun (WGS) entry which is preliminary data.</text>
</comment>
<evidence type="ECO:0000313" key="2">
    <source>
        <dbReference type="Proteomes" id="UP001208682"/>
    </source>
</evidence>
<evidence type="ECO:0000313" key="1">
    <source>
        <dbReference type="EMBL" id="MCW1075724.1"/>
    </source>
</evidence>
<gene>
    <name evidence="1" type="ORF">OJ589_00825</name>
</gene>
<dbReference type="EMBL" id="JAPAIP010000001">
    <property type="protein sequence ID" value="MCW1075724.1"/>
    <property type="molecule type" value="Genomic_DNA"/>
</dbReference>
<dbReference type="RefSeq" id="WP_070811633.1">
    <property type="nucleotide sequence ID" value="NZ_CABFME010000022.1"/>
</dbReference>
<reference evidence="1 2" key="1">
    <citation type="submission" date="2022-10" db="EMBL/GenBank/DDBJ databases">
        <title>Comparative genomic study of S. anginosus.</title>
        <authorList>
            <person name="Prasad A."/>
            <person name="Ene A."/>
            <person name="Jablonska S."/>
            <person name="Du J."/>
            <person name="Wolfe A.J."/>
            <person name="Putonti C."/>
        </authorList>
    </citation>
    <scope>NUCLEOTIDE SEQUENCE [LARGE SCALE GENOMIC DNA]</scope>
    <source>
        <strain evidence="1 2">UMB1339</strain>
    </source>
</reference>
<protein>
    <recommendedName>
        <fullName evidence="3">Phage protein</fullName>
    </recommendedName>
</protein>
<dbReference type="AlphaFoldDB" id="A0ABD4U182"/>
<name>A0ABD4U182_STRAP</name>
<accession>A0ABD4U182</accession>
<evidence type="ECO:0008006" key="3">
    <source>
        <dbReference type="Google" id="ProtNLM"/>
    </source>
</evidence>
<proteinExistence type="predicted"/>
<organism evidence="1 2">
    <name type="scientific">Streptococcus anginosus</name>
    <dbReference type="NCBI Taxonomy" id="1328"/>
    <lineage>
        <taxon>Bacteria</taxon>
        <taxon>Bacillati</taxon>
        <taxon>Bacillota</taxon>
        <taxon>Bacilli</taxon>
        <taxon>Lactobacillales</taxon>
        <taxon>Streptococcaceae</taxon>
        <taxon>Streptococcus</taxon>
        <taxon>Streptococcus anginosus group</taxon>
    </lineage>
</organism>
<sequence length="112" mass="12749">MTRIKGIIVTLIGKTEKGTDPFGHPIYEESEIPVENVLVSPSSTEDITNQLNLTGKKAEYTLAIPKGDTNNWTDKEVRFFGKRWSTIGLPQEGIEEMIPLEWNKKVMVEHYE</sequence>
<dbReference type="Proteomes" id="UP001208682">
    <property type="component" value="Unassembled WGS sequence"/>
</dbReference>